<dbReference type="AlphaFoldDB" id="A0A8J2JIU2"/>
<dbReference type="GO" id="GO:0005634">
    <property type="term" value="C:nucleus"/>
    <property type="evidence" value="ECO:0007669"/>
    <property type="project" value="UniProtKB-SubCell"/>
</dbReference>
<dbReference type="EMBL" id="CAJVCH010076312">
    <property type="protein sequence ID" value="CAG7721026.1"/>
    <property type="molecule type" value="Genomic_DNA"/>
</dbReference>
<dbReference type="OrthoDB" id="6159439at2759"/>
<comment type="subcellular location">
    <subcellularLocation>
        <location evidence="1">Nucleus</location>
    </subcellularLocation>
</comment>
<feature type="region of interest" description="Disordered" evidence="6">
    <location>
        <begin position="164"/>
        <end position="194"/>
    </location>
</feature>
<evidence type="ECO:0000256" key="4">
    <source>
        <dbReference type="ARBA" id="ARBA00023155"/>
    </source>
</evidence>
<comment type="caution">
    <text evidence="7">The sequence shown here is derived from an EMBL/GenBank/DDBJ whole genome shotgun (WGS) entry which is preliminary data.</text>
</comment>
<sequence>MIDRVSPCWTRNVSLTNPNHNNGLTTNMNSSPGSSSVLTMESLDSLEGFDSESGFIASRPCMAEILSGGNGGVQGNSLVSGGHLTPLSLTHASSMHPHMSPSHHETTPGTPPNLNSGLSYGSNGGVNSVSGGMSDMVVVDNRGVLGNSGGNVNVPEYPWMKEKKTTRKNSHQGNRYQCSVTGRSKVSLPRDNSQ</sequence>
<proteinExistence type="predicted"/>
<evidence type="ECO:0000256" key="5">
    <source>
        <dbReference type="ARBA" id="ARBA00023242"/>
    </source>
</evidence>
<feature type="compositionally biased region" description="Low complexity" evidence="6">
    <location>
        <begin position="113"/>
        <end position="126"/>
    </location>
</feature>
<protein>
    <submittedName>
        <fullName evidence="7">Uncharacterized protein</fullName>
    </submittedName>
</protein>
<dbReference type="Proteomes" id="UP000708208">
    <property type="component" value="Unassembled WGS sequence"/>
</dbReference>
<keyword evidence="3" id="KW-0238">DNA-binding</keyword>
<evidence type="ECO:0000313" key="7">
    <source>
        <dbReference type="EMBL" id="CAG7721026.1"/>
    </source>
</evidence>
<dbReference type="PROSITE" id="PS00032">
    <property type="entry name" value="ANTENNAPEDIA"/>
    <property type="match status" value="1"/>
</dbReference>
<dbReference type="InterPro" id="IPR001827">
    <property type="entry name" value="Homeobox_Antennapedia_CS"/>
</dbReference>
<accession>A0A8J2JIU2</accession>
<organism evidence="7 8">
    <name type="scientific">Allacma fusca</name>
    <dbReference type="NCBI Taxonomy" id="39272"/>
    <lineage>
        <taxon>Eukaryota</taxon>
        <taxon>Metazoa</taxon>
        <taxon>Ecdysozoa</taxon>
        <taxon>Arthropoda</taxon>
        <taxon>Hexapoda</taxon>
        <taxon>Collembola</taxon>
        <taxon>Symphypleona</taxon>
        <taxon>Sminthuridae</taxon>
        <taxon>Allacma</taxon>
    </lineage>
</organism>
<feature type="compositionally biased region" description="Polar residues" evidence="6">
    <location>
        <begin position="171"/>
        <end position="194"/>
    </location>
</feature>
<keyword evidence="4" id="KW-0371">Homeobox</keyword>
<evidence type="ECO:0000256" key="3">
    <source>
        <dbReference type="ARBA" id="ARBA00023125"/>
    </source>
</evidence>
<dbReference type="GO" id="GO:0003677">
    <property type="term" value="F:DNA binding"/>
    <property type="evidence" value="ECO:0007669"/>
    <property type="project" value="UniProtKB-KW"/>
</dbReference>
<feature type="region of interest" description="Disordered" evidence="6">
    <location>
        <begin position="89"/>
        <end position="126"/>
    </location>
</feature>
<evidence type="ECO:0000256" key="1">
    <source>
        <dbReference type="ARBA" id="ARBA00004123"/>
    </source>
</evidence>
<name>A0A8J2JIU2_9HEXA</name>
<dbReference type="GO" id="GO:0003700">
    <property type="term" value="F:DNA-binding transcription factor activity"/>
    <property type="evidence" value="ECO:0007669"/>
    <property type="project" value="InterPro"/>
</dbReference>
<keyword evidence="5" id="KW-0539">Nucleus</keyword>
<reference evidence="7" key="1">
    <citation type="submission" date="2021-06" db="EMBL/GenBank/DDBJ databases">
        <authorList>
            <person name="Hodson N. C."/>
            <person name="Mongue J. A."/>
            <person name="Jaron S. K."/>
        </authorList>
    </citation>
    <scope>NUCLEOTIDE SEQUENCE</scope>
</reference>
<keyword evidence="8" id="KW-1185">Reference proteome</keyword>
<gene>
    <name evidence="7" type="ORF">AFUS01_LOCUS10275</name>
</gene>
<evidence type="ECO:0000256" key="6">
    <source>
        <dbReference type="SAM" id="MobiDB-lite"/>
    </source>
</evidence>
<evidence type="ECO:0000313" key="8">
    <source>
        <dbReference type="Proteomes" id="UP000708208"/>
    </source>
</evidence>
<evidence type="ECO:0000256" key="2">
    <source>
        <dbReference type="ARBA" id="ARBA00022473"/>
    </source>
</evidence>
<keyword evidence="2" id="KW-0217">Developmental protein</keyword>